<evidence type="ECO:0000313" key="1">
    <source>
        <dbReference type="EMBL" id="CAL1678373.1"/>
    </source>
</evidence>
<dbReference type="AlphaFoldDB" id="A0AAV2NDZ1"/>
<organism evidence="1 2">
    <name type="scientific">Lasius platythorax</name>
    <dbReference type="NCBI Taxonomy" id="488582"/>
    <lineage>
        <taxon>Eukaryota</taxon>
        <taxon>Metazoa</taxon>
        <taxon>Ecdysozoa</taxon>
        <taxon>Arthropoda</taxon>
        <taxon>Hexapoda</taxon>
        <taxon>Insecta</taxon>
        <taxon>Pterygota</taxon>
        <taxon>Neoptera</taxon>
        <taxon>Endopterygota</taxon>
        <taxon>Hymenoptera</taxon>
        <taxon>Apocrita</taxon>
        <taxon>Aculeata</taxon>
        <taxon>Formicoidea</taxon>
        <taxon>Formicidae</taxon>
        <taxon>Formicinae</taxon>
        <taxon>Lasius</taxon>
        <taxon>Lasius</taxon>
    </lineage>
</organism>
<evidence type="ECO:0000313" key="2">
    <source>
        <dbReference type="Proteomes" id="UP001497644"/>
    </source>
</evidence>
<accession>A0AAV2NDZ1</accession>
<gene>
    <name evidence="1" type="ORF">LPLAT_LOCUS4244</name>
</gene>
<dbReference type="PANTHER" id="PTHR37162">
    <property type="entry name" value="HAT FAMILY DIMERISATION DOMAINCONTAINING PROTEIN-RELATED"/>
    <property type="match status" value="1"/>
</dbReference>
<dbReference type="EMBL" id="OZ034837">
    <property type="protein sequence ID" value="CAL1678373.1"/>
    <property type="molecule type" value="Genomic_DNA"/>
</dbReference>
<dbReference type="Proteomes" id="UP001497644">
    <property type="component" value="Chromosome 14"/>
</dbReference>
<protein>
    <submittedName>
        <fullName evidence="1">Uncharacterized protein</fullName>
    </submittedName>
</protein>
<dbReference type="SUPFAM" id="SSF53098">
    <property type="entry name" value="Ribonuclease H-like"/>
    <property type="match status" value="1"/>
</dbReference>
<sequence length="387" mass="44072">MRAGISDAIAAAILQQLKCDRLKTDKLLGLGMDGASVNGGAHHSVTTILRDINPDLIVVKCIYHSLHLAAEEACKILSRHLDFMVRETHSWFSVSTKRQIEYADVYRTLEGKTPKKIVRFSNTRWLVKLQAVDAILDQWDALKLHFNIITQSNKERCYTALQLHGMYSTPENKLYLTFLSTTLKNIMALNRLFQSNSVDPVKLFKDLNNVIFSILQMLVVPSQLQKISQYDLATYDFKRVCMPLNCINFGYEFNVLTANIHPESFVQIKERCKDFLIVLVSQLQKRVSENIKILDQISTFSPQSALSQVKVDITNIAIKFKHGLCDDIDSTIKEWNLIHRAEVTDKTSTETFWAEINGLTDAGGNKRFENISKMKFENISRSLFSGS</sequence>
<reference evidence="1" key="1">
    <citation type="submission" date="2024-04" db="EMBL/GenBank/DDBJ databases">
        <authorList>
            <consortium name="Molecular Ecology Group"/>
        </authorList>
    </citation>
    <scope>NUCLEOTIDE SEQUENCE</scope>
</reference>
<dbReference type="InterPro" id="IPR012337">
    <property type="entry name" value="RNaseH-like_sf"/>
</dbReference>
<proteinExistence type="predicted"/>
<dbReference type="PANTHER" id="PTHR37162:SF1">
    <property type="entry name" value="BED-TYPE DOMAIN-CONTAINING PROTEIN"/>
    <property type="match status" value="1"/>
</dbReference>
<keyword evidence="2" id="KW-1185">Reference proteome</keyword>
<name>A0AAV2NDZ1_9HYME</name>